<dbReference type="GO" id="GO:0043953">
    <property type="term" value="P:protein transport by the Tat complex"/>
    <property type="evidence" value="ECO:0007669"/>
    <property type="project" value="UniProtKB-UniRule"/>
</dbReference>
<feature type="transmembrane region" description="Helical" evidence="5">
    <location>
        <begin position="202"/>
        <end position="219"/>
    </location>
</feature>
<comment type="function">
    <text evidence="5">Part of the twin-arginine translocation (Tat) system that transports large folded proteins containing a characteristic twin-arginine motif in their signal peptide across membranes.</text>
</comment>
<feature type="transmembrane region" description="Helical" evidence="5">
    <location>
        <begin position="30"/>
        <end position="48"/>
    </location>
</feature>
<comment type="similarity">
    <text evidence="5">Belongs to the TatC family.</text>
</comment>
<comment type="subcellular location">
    <subcellularLocation>
        <location evidence="5">Cell inner membrane</location>
        <topology evidence="5">Multi-pass membrane protein</topology>
    </subcellularLocation>
    <subcellularLocation>
        <location evidence="1">Membrane</location>
        <topology evidence="1">Multi-pass membrane protein</topology>
    </subcellularLocation>
</comment>
<keyword evidence="5" id="KW-0653">Protein transport</keyword>
<sequence length="263" mass="29358">MDDAVAEARERGMSFIEHLEEFRWTVARSLIAFVIGVVVVLVFNRDIAELMQMPLHKAYGSAEVAKDNLITYKAMGVISVFFQIALLGGLTLSMPFVLYFLGSFVAPGLTDQEKKILKPSCFAAFALFITGVCFAFFIILPLTLTFTVRLNNYYDFDIFWAASDYYNMVVWFSLSVGAFFQFPLIVVILVYLGVLTTEKLKSIRRGVFVGIMVLAAFLSPGGDFISLPLTTGFMYALYECAIWLGGRLEAKKRAEALAREGEA</sequence>
<protein>
    <recommendedName>
        <fullName evidence="5">Sec-independent protein translocase protein TatC</fullName>
    </recommendedName>
</protein>
<keyword evidence="4 5" id="KW-0472">Membrane</keyword>
<keyword evidence="5" id="KW-0813">Transport</keyword>
<name>D5EP26_CORAD</name>
<dbReference type="PANTHER" id="PTHR30371">
    <property type="entry name" value="SEC-INDEPENDENT PROTEIN TRANSLOCASE PROTEIN TATC"/>
    <property type="match status" value="1"/>
</dbReference>
<evidence type="ECO:0000256" key="3">
    <source>
        <dbReference type="ARBA" id="ARBA00022989"/>
    </source>
</evidence>
<dbReference type="EMBL" id="CP001998">
    <property type="protein sequence ID" value="ADE55536.1"/>
    <property type="molecule type" value="Genomic_DNA"/>
</dbReference>
<proteinExistence type="inferred from homology"/>
<dbReference type="KEGG" id="caa:Caka_2520"/>
<evidence type="ECO:0000313" key="6">
    <source>
        <dbReference type="EMBL" id="ADE55536.1"/>
    </source>
</evidence>
<keyword evidence="2 5" id="KW-0812">Transmembrane</keyword>
<keyword evidence="7" id="KW-1185">Reference proteome</keyword>
<accession>D5EP26</accession>
<evidence type="ECO:0000313" key="7">
    <source>
        <dbReference type="Proteomes" id="UP000000925"/>
    </source>
</evidence>
<dbReference type="PANTHER" id="PTHR30371:SF0">
    <property type="entry name" value="SEC-INDEPENDENT PROTEIN TRANSLOCASE PROTEIN TATC, CHLOROPLASTIC-RELATED"/>
    <property type="match status" value="1"/>
</dbReference>
<dbReference type="STRING" id="583355.Caka_2520"/>
<dbReference type="Proteomes" id="UP000000925">
    <property type="component" value="Chromosome"/>
</dbReference>
<keyword evidence="5" id="KW-1003">Cell membrane</keyword>
<gene>
    <name evidence="5" type="primary">tatC</name>
    <name evidence="6" type="ordered locus">Caka_2520</name>
</gene>
<dbReference type="GO" id="GO:0009977">
    <property type="term" value="F:proton motive force dependent protein transmembrane transporter activity"/>
    <property type="evidence" value="ECO:0007669"/>
    <property type="project" value="TreeGrafter"/>
</dbReference>
<keyword evidence="5" id="KW-0811">Translocation</keyword>
<keyword evidence="5" id="KW-0997">Cell inner membrane</keyword>
<feature type="transmembrane region" description="Helical" evidence="5">
    <location>
        <begin position="168"/>
        <end position="195"/>
    </location>
</feature>
<dbReference type="GO" id="GO:0033281">
    <property type="term" value="C:TAT protein transport complex"/>
    <property type="evidence" value="ECO:0007669"/>
    <property type="project" value="UniProtKB-UniRule"/>
</dbReference>
<dbReference type="Pfam" id="PF00902">
    <property type="entry name" value="TatC"/>
    <property type="match status" value="1"/>
</dbReference>
<dbReference type="InterPro" id="IPR002033">
    <property type="entry name" value="TatC"/>
</dbReference>
<reference evidence="6 7" key="1">
    <citation type="journal article" date="2010" name="Stand. Genomic Sci.">
        <title>Complete genome sequence of Coraliomargarita akajimensis type strain (04OKA010-24).</title>
        <authorList>
            <person name="Mavromatis K."/>
            <person name="Abt B."/>
            <person name="Brambilla E."/>
            <person name="Lapidus A."/>
            <person name="Copeland A."/>
            <person name="Deshpande S."/>
            <person name="Nolan M."/>
            <person name="Lucas S."/>
            <person name="Tice H."/>
            <person name="Cheng J.F."/>
            <person name="Han C."/>
            <person name="Detter J.C."/>
            <person name="Woyke T."/>
            <person name="Goodwin L."/>
            <person name="Pitluck S."/>
            <person name="Held B."/>
            <person name="Brettin T."/>
            <person name="Tapia R."/>
            <person name="Ivanova N."/>
            <person name="Mikhailova N."/>
            <person name="Pati A."/>
            <person name="Liolios K."/>
            <person name="Chen A."/>
            <person name="Palaniappan K."/>
            <person name="Land M."/>
            <person name="Hauser L."/>
            <person name="Chang Y.J."/>
            <person name="Jeffries C.D."/>
            <person name="Rohde M."/>
            <person name="Goker M."/>
            <person name="Bristow J."/>
            <person name="Eisen J.A."/>
            <person name="Markowitz V."/>
            <person name="Hugenholtz P."/>
            <person name="Klenk H.P."/>
            <person name="Kyrpides N.C."/>
        </authorList>
    </citation>
    <scope>NUCLEOTIDE SEQUENCE [LARGE SCALE GENOMIC DNA]</scope>
    <source>
        <strain evidence="7">DSM 45221 / IAM 15411 / JCM 23193 / KCTC 12865</strain>
    </source>
</reference>
<dbReference type="HAMAP" id="MF_00902">
    <property type="entry name" value="TatC"/>
    <property type="match status" value="1"/>
</dbReference>
<evidence type="ECO:0000256" key="5">
    <source>
        <dbReference type="HAMAP-Rule" id="MF_00902"/>
    </source>
</evidence>
<feature type="transmembrane region" description="Helical" evidence="5">
    <location>
        <begin position="122"/>
        <end position="148"/>
    </location>
</feature>
<keyword evidence="3 5" id="KW-1133">Transmembrane helix</keyword>
<comment type="subunit">
    <text evidence="5">Forms a complex with TatA.</text>
</comment>
<organism evidence="6 7">
    <name type="scientific">Coraliomargarita akajimensis (strain DSM 45221 / IAM 15411 / JCM 23193 / KCTC 12865 / 04OKA010-24)</name>
    <dbReference type="NCBI Taxonomy" id="583355"/>
    <lineage>
        <taxon>Bacteria</taxon>
        <taxon>Pseudomonadati</taxon>
        <taxon>Verrucomicrobiota</taxon>
        <taxon>Opitutia</taxon>
        <taxon>Puniceicoccales</taxon>
        <taxon>Coraliomargaritaceae</taxon>
        <taxon>Coraliomargarita</taxon>
    </lineage>
</organism>
<dbReference type="GO" id="GO:0065002">
    <property type="term" value="P:intracellular protein transmembrane transport"/>
    <property type="evidence" value="ECO:0007669"/>
    <property type="project" value="TreeGrafter"/>
</dbReference>
<comment type="caution">
    <text evidence="5">Lacks conserved residue(s) required for the propagation of feature annotation.</text>
</comment>
<evidence type="ECO:0000256" key="4">
    <source>
        <dbReference type="ARBA" id="ARBA00023136"/>
    </source>
</evidence>
<dbReference type="PRINTS" id="PR01840">
    <property type="entry name" value="TATCFAMILY"/>
</dbReference>
<evidence type="ECO:0000256" key="1">
    <source>
        <dbReference type="ARBA" id="ARBA00004141"/>
    </source>
</evidence>
<evidence type="ECO:0000256" key="2">
    <source>
        <dbReference type="ARBA" id="ARBA00022692"/>
    </source>
</evidence>
<dbReference type="AlphaFoldDB" id="D5EP26"/>
<dbReference type="eggNOG" id="COG0805">
    <property type="taxonomic scope" value="Bacteria"/>
</dbReference>
<dbReference type="HOGENOM" id="CLU_031942_3_0_0"/>
<dbReference type="NCBIfam" id="TIGR00945">
    <property type="entry name" value="tatC"/>
    <property type="match status" value="1"/>
</dbReference>